<evidence type="ECO:0000313" key="1">
    <source>
        <dbReference type="EMBL" id="MCV3273662.1"/>
    </source>
</evidence>
<organism evidence="1 2">
    <name type="scientific">Roseobacter sinensis</name>
    <dbReference type="NCBI Taxonomy" id="2931391"/>
    <lineage>
        <taxon>Bacteria</taxon>
        <taxon>Pseudomonadati</taxon>
        <taxon>Pseudomonadota</taxon>
        <taxon>Alphaproteobacteria</taxon>
        <taxon>Rhodobacterales</taxon>
        <taxon>Roseobacteraceae</taxon>
        <taxon>Roseobacter</taxon>
    </lineage>
</organism>
<keyword evidence="2" id="KW-1185">Reference proteome</keyword>
<evidence type="ECO:0000313" key="2">
    <source>
        <dbReference type="Proteomes" id="UP001208690"/>
    </source>
</evidence>
<gene>
    <name evidence="1" type="ORF">MUB52_19695</name>
</gene>
<dbReference type="Proteomes" id="UP001208690">
    <property type="component" value="Unassembled WGS sequence"/>
</dbReference>
<protein>
    <submittedName>
        <fullName evidence="1">Uncharacterized protein</fullName>
    </submittedName>
</protein>
<reference evidence="1 2" key="1">
    <citation type="submission" date="2022-04" db="EMBL/GenBank/DDBJ databases">
        <title>Roseobacter sp. WL0113 is a bacterium isolated from neritic sediment.</title>
        <authorList>
            <person name="Wang L."/>
            <person name="He W."/>
            <person name="Zhang D.-F."/>
        </authorList>
    </citation>
    <scope>NUCLEOTIDE SEQUENCE [LARGE SCALE GENOMIC DNA]</scope>
    <source>
        <strain evidence="1 2">WL0113</strain>
    </source>
</reference>
<name>A0ABT3BJB1_9RHOB</name>
<comment type="caution">
    <text evidence="1">The sequence shown here is derived from an EMBL/GenBank/DDBJ whole genome shotgun (WGS) entry which is preliminary data.</text>
</comment>
<sequence length="58" mass="6389">MRVEVDGDERVVLERLVVVEDGLVAIDEVYRDADDRDRLLGLDLVDGLLVVVVAPADV</sequence>
<proteinExistence type="predicted"/>
<dbReference type="EMBL" id="JALIEB010000018">
    <property type="protein sequence ID" value="MCV3273662.1"/>
    <property type="molecule type" value="Genomic_DNA"/>
</dbReference>
<accession>A0ABT3BJB1</accession>